<name>A0A7W7NPE2_9SPHN</name>
<dbReference type="Pfam" id="PF11843">
    <property type="entry name" value="DUF3363"/>
    <property type="match status" value="1"/>
</dbReference>
<evidence type="ECO:0000313" key="2">
    <source>
        <dbReference type="Proteomes" id="UP000575241"/>
    </source>
</evidence>
<dbReference type="AlphaFoldDB" id="A0A7W7NPE2"/>
<comment type="caution">
    <text evidence="1">The sequence shown here is derived from an EMBL/GenBank/DDBJ whole genome shotgun (WGS) entry which is preliminary data.</text>
</comment>
<evidence type="ECO:0000313" key="1">
    <source>
        <dbReference type="EMBL" id="MBB4837020.1"/>
    </source>
</evidence>
<gene>
    <name evidence="1" type="ORF">HNP52_000071</name>
</gene>
<proteinExistence type="predicted"/>
<sequence>MPDDDFTPKLGRKRGKDGKRAVKYGGRILAAARLAGTKTGVRSRRFDGSRIGRGASMGRLLSSRDRLAGFRGRRAVVKASLIRLQGKAGQVARAHMRYIQRDGVTREGLPGELYGPETDRADGDEFLKRTAGDRHQFRFIVSAEDGAEYPDLKPYVRRLMTQVEQDLGTQLDWVAVDHFNTERPHTHIVLRGVDDQGDNLVIAREYISHGLRERASELVTLDLGPRTDREIEARLRHDVDQERLTAIDRRLLRRMDAEREVSAADNDPFQRSIAAGRLRKLKAMDLAEDIGGGRYRLAEGLENTLRRMGERGDIIRLMQRELTARRLDRAGVEQVVATDISEPIIGRLIRRGFSDEHRDRHYMMVDGIDGRVHYVDIGRGEATPSMPENATVRIEPTKAEATAADRTVDAVARANGGLYSVDLHLRHELQASEAYAASHVRRLEAMRRAGAGPERNADGSWSIPQDHLVRAETFAQRQQRDRPVTVSILSPSPIAELAAKEAPTWLDRELEAGLSSAARDAGFGREVRAALAVRRQWLIEQQLADGHGQGFRLRSGGMETLRWRELQSIGSRLAEELGKRFEPAHVGERVQGVIVRRVDLESGSHALVERSRDFTLVPWRDVLEHNIGKAASGILRTDGINWQFGRGRTGPSR</sequence>
<dbReference type="InterPro" id="IPR021795">
    <property type="entry name" value="DUF3363"/>
</dbReference>
<dbReference type="RefSeq" id="WP_184160885.1">
    <property type="nucleotide sequence ID" value="NZ_JACHLN010000001.1"/>
</dbReference>
<reference evidence="1 2" key="1">
    <citation type="submission" date="2020-08" db="EMBL/GenBank/DDBJ databases">
        <title>Functional genomics of gut bacteria from endangered species of beetles.</title>
        <authorList>
            <person name="Carlos-Shanley C."/>
        </authorList>
    </citation>
    <scope>NUCLEOTIDE SEQUENCE [LARGE SCALE GENOMIC DNA]</scope>
    <source>
        <strain evidence="1 2">S00224</strain>
    </source>
</reference>
<keyword evidence="2" id="KW-1185">Reference proteome</keyword>
<dbReference type="Proteomes" id="UP000575241">
    <property type="component" value="Unassembled WGS sequence"/>
</dbReference>
<accession>A0A7W7NPE2</accession>
<dbReference type="NCBIfam" id="NF041267">
    <property type="entry name" value="relax_RlxS"/>
    <property type="match status" value="1"/>
</dbReference>
<organism evidence="1 2">
    <name type="scientific">Sphingomonas kyeonggiensis</name>
    <dbReference type="NCBI Taxonomy" id="1268553"/>
    <lineage>
        <taxon>Bacteria</taxon>
        <taxon>Pseudomonadati</taxon>
        <taxon>Pseudomonadota</taxon>
        <taxon>Alphaproteobacteria</taxon>
        <taxon>Sphingomonadales</taxon>
        <taxon>Sphingomonadaceae</taxon>
        <taxon>Sphingomonas</taxon>
    </lineage>
</organism>
<protein>
    <submittedName>
        <fullName evidence="1">Type IV secretory pathway VirD2 relaxase</fullName>
    </submittedName>
</protein>
<dbReference type="EMBL" id="JACHLN010000001">
    <property type="protein sequence ID" value="MBB4837020.1"/>
    <property type="molecule type" value="Genomic_DNA"/>
</dbReference>